<evidence type="ECO:0000256" key="19">
    <source>
        <dbReference type="ARBA" id="ARBA00047808"/>
    </source>
</evidence>
<dbReference type="GO" id="GO:0008841">
    <property type="term" value="F:dihydrofolate synthase activity"/>
    <property type="evidence" value="ECO:0007669"/>
    <property type="project" value="UniProtKB-EC"/>
</dbReference>
<evidence type="ECO:0000256" key="20">
    <source>
        <dbReference type="ARBA" id="ARBA00049035"/>
    </source>
</evidence>
<evidence type="ECO:0000256" key="4">
    <source>
        <dbReference type="ARBA" id="ARBA00005150"/>
    </source>
</evidence>
<evidence type="ECO:0000259" key="24">
    <source>
        <dbReference type="Pfam" id="PF08245"/>
    </source>
</evidence>
<dbReference type="GO" id="GO:0046872">
    <property type="term" value="F:metal ion binding"/>
    <property type="evidence" value="ECO:0007669"/>
    <property type="project" value="UniProtKB-KW"/>
</dbReference>
<dbReference type="GO" id="GO:0005524">
    <property type="term" value="F:ATP binding"/>
    <property type="evidence" value="ECO:0007669"/>
    <property type="project" value="UniProtKB-KW"/>
</dbReference>
<keyword evidence="13" id="KW-0460">Magnesium</keyword>
<comment type="catalytic activity">
    <reaction evidence="21">
        <text>7,8-dihydropteroate + L-glutamate + ATP = 7,8-dihydrofolate + ADP + phosphate + H(+)</text>
        <dbReference type="Rhea" id="RHEA:23584"/>
        <dbReference type="ChEBI" id="CHEBI:15378"/>
        <dbReference type="ChEBI" id="CHEBI:17839"/>
        <dbReference type="ChEBI" id="CHEBI:29985"/>
        <dbReference type="ChEBI" id="CHEBI:30616"/>
        <dbReference type="ChEBI" id="CHEBI:43474"/>
        <dbReference type="ChEBI" id="CHEBI:57451"/>
        <dbReference type="ChEBI" id="CHEBI:456216"/>
        <dbReference type="EC" id="6.3.2.12"/>
    </reaction>
</comment>
<dbReference type="InterPro" id="IPR036615">
    <property type="entry name" value="Mur_ligase_C_dom_sf"/>
</dbReference>
<comment type="pathway">
    <text evidence="4">Cofactor biosynthesis; tetrahydrofolylpolyglutamate biosynthesis.</text>
</comment>
<dbReference type="InterPro" id="IPR018109">
    <property type="entry name" value="Folylpolyglutamate_synth_CS"/>
</dbReference>
<accession>A0A4Q5M5N2</accession>
<dbReference type="RefSeq" id="WP_130019418.1">
    <property type="nucleotide sequence ID" value="NZ_SEWF01000003.1"/>
</dbReference>
<evidence type="ECO:0000256" key="22">
    <source>
        <dbReference type="PIRNR" id="PIRNR001563"/>
    </source>
</evidence>
<evidence type="ECO:0000256" key="1">
    <source>
        <dbReference type="ARBA" id="ARBA00001946"/>
    </source>
</evidence>
<comment type="function">
    <text evidence="2">Functions in two distinct reactions of the de novo folate biosynthetic pathway. Catalyzes the addition of a glutamate residue to dihydropteroate (7,8-dihydropteroate or H2Pte) to form dihydrofolate (7,8-dihydrofolate monoglutamate or H2Pte-Glu). Also catalyzes successive additions of L-glutamate to tetrahydrofolate or 10-formyltetrahydrofolate or 5,10-methylenetetrahydrofolate, leading to folylpolyglutamate derivatives.</text>
</comment>
<dbReference type="Gene3D" id="3.90.190.20">
    <property type="entry name" value="Mur ligase, C-terminal domain"/>
    <property type="match status" value="1"/>
</dbReference>
<dbReference type="PROSITE" id="PS01011">
    <property type="entry name" value="FOLYLPOLYGLU_SYNT_1"/>
    <property type="match status" value="1"/>
</dbReference>
<name>A0A4Q5M5N2_9BACT</name>
<dbReference type="InterPro" id="IPR036565">
    <property type="entry name" value="Mur-like_cat_sf"/>
</dbReference>
<comment type="catalytic activity">
    <reaction evidence="18">
        <text>(6S)-5,6,7,8-tetrahydrofolyl-(gamma-L-Glu)(n) + L-glutamate + ATP = (6S)-5,6,7,8-tetrahydrofolyl-(gamma-L-Glu)(n+1) + ADP + phosphate + H(+)</text>
        <dbReference type="Rhea" id="RHEA:10580"/>
        <dbReference type="Rhea" id="RHEA-COMP:14738"/>
        <dbReference type="Rhea" id="RHEA-COMP:14740"/>
        <dbReference type="ChEBI" id="CHEBI:15378"/>
        <dbReference type="ChEBI" id="CHEBI:29985"/>
        <dbReference type="ChEBI" id="CHEBI:30616"/>
        <dbReference type="ChEBI" id="CHEBI:43474"/>
        <dbReference type="ChEBI" id="CHEBI:141005"/>
        <dbReference type="ChEBI" id="CHEBI:456216"/>
        <dbReference type="EC" id="6.3.2.17"/>
    </reaction>
</comment>
<sequence>MNYEETIDYLYHMLPVFHKVGAKAYKPGFENILALCEHLGNPQNKFKSIHIAGTNGKGSTSHYMACILNCAGYKTGLYTSPHLKDYTERFRIDGKSIEKAKVVDFVNINKDFIEALKPSFFELSVALAFSFFAEENVDIAVIEVGLGGRLDSTNIIQPLLSIITNIGFDHMDILGDTLPKIAYEKAGIIKYQTPVVISERNQETAPVFIGKAIEQNSPIFFAEDKYKILENRTSLSWNYSLMVDVYDREGNIRLEAVESQLIGNYQLKNLTGVFQSIEVLKGIGFTISDEALRRGISNVVSLTGLKGRWQILGDKPLTVCDTGHNEHGLNIVLNQIEKLEKTGYIKGQKYFILGFVKEKNVAEILQLFPKEAIYFFCQANSPRSMASENLIEIAESIGLKGYSILSVNDALEKAREIARKEDFIYIGGSTFVVAELSEL</sequence>
<dbReference type="EC" id="6.3.2.12" evidence="6"/>
<evidence type="ECO:0000256" key="13">
    <source>
        <dbReference type="ARBA" id="ARBA00022842"/>
    </source>
</evidence>
<feature type="domain" description="Mur ligase C-terminal" evidence="23">
    <location>
        <begin position="307"/>
        <end position="429"/>
    </location>
</feature>
<evidence type="ECO:0000256" key="2">
    <source>
        <dbReference type="ARBA" id="ARBA00002714"/>
    </source>
</evidence>
<organism evidence="25 26">
    <name type="scientific">Emticicia agri</name>
    <dbReference type="NCBI Taxonomy" id="2492393"/>
    <lineage>
        <taxon>Bacteria</taxon>
        <taxon>Pseudomonadati</taxon>
        <taxon>Bacteroidota</taxon>
        <taxon>Cytophagia</taxon>
        <taxon>Cytophagales</taxon>
        <taxon>Leadbetterellaceae</taxon>
        <taxon>Emticicia</taxon>
    </lineage>
</organism>
<dbReference type="InterPro" id="IPR013221">
    <property type="entry name" value="Mur_ligase_cen"/>
</dbReference>
<comment type="cofactor">
    <cofactor evidence="1">
        <name>Mg(2+)</name>
        <dbReference type="ChEBI" id="CHEBI:18420"/>
    </cofactor>
</comment>
<dbReference type="EC" id="6.3.2.17" evidence="7"/>
<keyword evidence="14" id="KW-0289">Folate biosynthesis</keyword>
<evidence type="ECO:0000256" key="3">
    <source>
        <dbReference type="ARBA" id="ARBA00004799"/>
    </source>
</evidence>
<dbReference type="Pfam" id="PF08245">
    <property type="entry name" value="Mur_ligase_M"/>
    <property type="match status" value="1"/>
</dbReference>
<evidence type="ECO:0000256" key="21">
    <source>
        <dbReference type="ARBA" id="ARBA00049161"/>
    </source>
</evidence>
<comment type="catalytic activity">
    <reaction evidence="19">
        <text>10-formyltetrahydrofolyl-(gamma-L-Glu)(n) + L-glutamate + ATP = 10-formyltetrahydrofolyl-(gamma-L-Glu)(n+1) + ADP + phosphate + H(+)</text>
        <dbReference type="Rhea" id="RHEA:51904"/>
        <dbReference type="Rhea" id="RHEA-COMP:13088"/>
        <dbReference type="Rhea" id="RHEA-COMP:14300"/>
        <dbReference type="ChEBI" id="CHEBI:15378"/>
        <dbReference type="ChEBI" id="CHEBI:29985"/>
        <dbReference type="ChEBI" id="CHEBI:30616"/>
        <dbReference type="ChEBI" id="CHEBI:43474"/>
        <dbReference type="ChEBI" id="CHEBI:134413"/>
        <dbReference type="ChEBI" id="CHEBI:456216"/>
        <dbReference type="EC" id="6.3.2.17"/>
    </reaction>
</comment>
<evidence type="ECO:0000256" key="10">
    <source>
        <dbReference type="ARBA" id="ARBA00022723"/>
    </source>
</evidence>
<dbReference type="GO" id="GO:0004326">
    <property type="term" value="F:tetrahydrofolylpolyglutamate synthase activity"/>
    <property type="evidence" value="ECO:0007669"/>
    <property type="project" value="UniProtKB-EC"/>
</dbReference>
<gene>
    <name evidence="25" type="ORF">EWM59_02745</name>
</gene>
<dbReference type="EMBL" id="SEWF01000003">
    <property type="protein sequence ID" value="RYU97223.1"/>
    <property type="molecule type" value="Genomic_DNA"/>
</dbReference>
<dbReference type="GO" id="GO:0005737">
    <property type="term" value="C:cytoplasm"/>
    <property type="evidence" value="ECO:0007669"/>
    <property type="project" value="TreeGrafter"/>
</dbReference>
<evidence type="ECO:0000256" key="8">
    <source>
        <dbReference type="ARBA" id="ARBA00019357"/>
    </source>
</evidence>
<evidence type="ECO:0000256" key="15">
    <source>
        <dbReference type="ARBA" id="ARBA00030048"/>
    </source>
</evidence>
<dbReference type="Pfam" id="PF02875">
    <property type="entry name" value="Mur_ligase_C"/>
    <property type="match status" value="1"/>
</dbReference>
<comment type="similarity">
    <text evidence="5 22">Belongs to the folylpolyglutamate synthase family.</text>
</comment>
<keyword evidence="9 22" id="KW-0436">Ligase</keyword>
<keyword evidence="12 22" id="KW-0067">ATP-binding</keyword>
<evidence type="ECO:0000256" key="17">
    <source>
        <dbReference type="ARBA" id="ARBA00032510"/>
    </source>
</evidence>
<dbReference type="SUPFAM" id="SSF53623">
    <property type="entry name" value="MurD-like peptide ligases, catalytic domain"/>
    <property type="match status" value="1"/>
</dbReference>
<dbReference type="PANTHER" id="PTHR11136">
    <property type="entry name" value="FOLYLPOLYGLUTAMATE SYNTHASE-RELATED"/>
    <property type="match status" value="1"/>
</dbReference>
<evidence type="ECO:0000259" key="23">
    <source>
        <dbReference type="Pfam" id="PF02875"/>
    </source>
</evidence>
<dbReference type="PROSITE" id="PS01012">
    <property type="entry name" value="FOLYLPOLYGLU_SYNT_2"/>
    <property type="match status" value="1"/>
</dbReference>
<keyword evidence="10" id="KW-0479">Metal-binding</keyword>
<dbReference type="PIRSF" id="PIRSF001563">
    <property type="entry name" value="Folylpolyglu_synth"/>
    <property type="match status" value="1"/>
</dbReference>
<evidence type="ECO:0000256" key="11">
    <source>
        <dbReference type="ARBA" id="ARBA00022741"/>
    </source>
</evidence>
<dbReference type="NCBIfam" id="TIGR01499">
    <property type="entry name" value="folC"/>
    <property type="match status" value="1"/>
</dbReference>
<dbReference type="OrthoDB" id="9809356at2"/>
<dbReference type="PANTHER" id="PTHR11136:SF0">
    <property type="entry name" value="DIHYDROFOLATE SYNTHETASE-RELATED"/>
    <property type="match status" value="1"/>
</dbReference>
<comment type="catalytic activity">
    <reaction evidence="20">
        <text>(6R)-5,10-methylenetetrahydrofolyl-(gamma-L-Glu)(n) + L-glutamate + ATP = (6R)-5,10-methylenetetrahydrofolyl-(gamma-L-Glu)(n+1) + ADP + phosphate + H(+)</text>
        <dbReference type="Rhea" id="RHEA:51912"/>
        <dbReference type="Rhea" id="RHEA-COMP:13257"/>
        <dbReference type="Rhea" id="RHEA-COMP:13258"/>
        <dbReference type="ChEBI" id="CHEBI:15378"/>
        <dbReference type="ChEBI" id="CHEBI:29985"/>
        <dbReference type="ChEBI" id="CHEBI:30616"/>
        <dbReference type="ChEBI" id="CHEBI:43474"/>
        <dbReference type="ChEBI" id="CHEBI:136572"/>
        <dbReference type="ChEBI" id="CHEBI:456216"/>
        <dbReference type="EC" id="6.3.2.17"/>
    </reaction>
</comment>
<comment type="caution">
    <text evidence="25">The sequence shown here is derived from an EMBL/GenBank/DDBJ whole genome shotgun (WGS) entry which is preliminary data.</text>
</comment>
<dbReference type="SUPFAM" id="SSF53244">
    <property type="entry name" value="MurD-like peptide ligases, peptide-binding domain"/>
    <property type="match status" value="1"/>
</dbReference>
<dbReference type="AlphaFoldDB" id="A0A4Q5M5N2"/>
<evidence type="ECO:0000256" key="7">
    <source>
        <dbReference type="ARBA" id="ARBA00013025"/>
    </source>
</evidence>
<dbReference type="FunFam" id="3.40.1190.10:FF:000011">
    <property type="entry name" value="Folylpolyglutamate synthase/dihydrofolate synthase"/>
    <property type="match status" value="1"/>
</dbReference>
<comment type="pathway">
    <text evidence="3">Cofactor biosynthesis; tetrahydrofolate biosynthesis; 7,8-dihydrofolate from 2-amino-4-hydroxy-6-hydroxymethyl-7,8-dihydropteridine diphosphate and 4-aminobenzoate: step 2/2.</text>
</comment>
<dbReference type="InterPro" id="IPR004101">
    <property type="entry name" value="Mur_ligase_C"/>
</dbReference>
<evidence type="ECO:0000256" key="12">
    <source>
        <dbReference type="ARBA" id="ARBA00022840"/>
    </source>
</evidence>
<dbReference type="InterPro" id="IPR001645">
    <property type="entry name" value="Folylpolyglutamate_synth"/>
</dbReference>
<evidence type="ECO:0000256" key="9">
    <source>
        <dbReference type="ARBA" id="ARBA00022598"/>
    </source>
</evidence>
<evidence type="ECO:0000313" key="25">
    <source>
        <dbReference type="EMBL" id="RYU97223.1"/>
    </source>
</evidence>
<keyword evidence="26" id="KW-1185">Reference proteome</keyword>
<reference evidence="25 26" key="1">
    <citation type="submission" date="2019-02" db="EMBL/GenBank/DDBJ databases">
        <title>Bacterial novel species Emticicia sp. 17J42-9 isolated from soil.</title>
        <authorList>
            <person name="Jung H.-Y."/>
        </authorList>
    </citation>
    <scope>NUCLEOTIDE SEQUENCE [LARGE SCALE GENOMIC DNA]</scope>
    <source>
        <strain evidence="25 26">17J42-9</strain>
    </source>
</reference>
<protein>
    <recommendedName>
        <fullName evidence="8">Dihydrofolate synthase/folylpolyglutamate synthase</fullName>
        <ecNumber evidence="6">6.3.2.12</ecNumber>
        <ecNumber evidence="7">6.3.2.17</ecNumber>
    </recommendedName>
    <alternativeName>
        <fullName evidence="17">Folylpoly-gamma-glutamate synthetase-dihydrofolate synthetase</fullName>
    </alternativeName>
    <alternativeName>
        <fullName evidence="15">Folylpolyglutamate synthetase</fullName>
    </alternativeName>
    <alternativeName>
        <fullName evidence="16">Tetrahydrofolylpolyglutamate synthase</fullName>
    </alternativeName>
</protein>
<evidence type="ECO:0000256" key="6">
    <source>
        <dbReference type="ARBA" id="ARBA00013023"/>
    </source>
</evidence>
<dbReference type="Gene3D" id="3.40.1190.10">
    <property type="entry name" value="Mur-like, catalytic domain"/>
    <property type="match status" value="1"/>
</dbReference>
<keyword evidence="11 22" id="KW-0547">Nucleotide-binding</keyword>
<evidence type="ECO:0000256" key="16">
    <source>
        <dbReference type="ARBA" id="ARBA00030592"/>
    </source>
</evidence>
<evidence type="ECO:0000256" key="5">
    <source>
        <dbReference type="ARBA" id="ARBA00008276"/>
    </source>
</evidence>
<evidence type="ECO:0000313" key="26">
    <source>
        <dbReference type="Proteomes" id="UP000293162"/>
    </source>
</evidence>
<evidence type="ECO:0000256" key="14">
    <source>
        <dbReference type="ARBA" id="ARBA00022909"/>
    </source>
</evidence>
<proteinExistence type="inferred from homology"/>
<dbReference type="GO" id="GO:0046656">
    <property type="term" value="P:folic acid biosynthetic process"/>
    <property type="evidence" value="ECO:0007669"/>
    <property type="project" value="UniProtKB-KW"/>
</dbReference>
<feature type="domain" description="Mur ligase central" evidence="24">
    <location>
        <begin position="51"/>
        <end position="273"/>
    </location>
</feature>
<evidence type="ECO:0000256" key="18">
    <source>
        <dbReference type="ARBA" id="ARBA00047493"/>
    </source>
</evidence>
<dbReference type="Proteomes" id="UP000293162">
    <property type="component" value="Unassembled WGS sequence"/>
</dbReference>